<dbReference type="SUPFAM" id="SSF53335">
    <property type="entry name" value="S-adenosyl-L-methionine-dependent methyltransferases"/>
    <property type="match status" value="1"/>
</dbReference>
<dbReference type="RefSeq" id="WP_382373556.1">
    <property type="nucleotide sequence ID" value="NZ_JBHRZI010000015.1"/>
</dbReference>
<keyword evidence="2 6" id="KW-0489">Methyltransferase</keyword>
<dbReference type="InterPro" id="IPR018117">
    <property type="entry name" value="C5_DNA_meth_AS"/>
</dbReference>
<evidence type="ECO:0000256" key="2">
    <source>
        <dbReference type="ARBA" id="ARBA00022603"/>
    </source>
</evidence>
<dbReference type="PANTHER" id="PTHR10629">
    <property type="entry name" value="CYTOSINE-SPECIFIC METHYLTRANSFERASE"/>
    <property type="match status" value="1"/>
</dbReference>
<dbReference type="GO" id="GO:0003886">
    <property type="term" value="F:DNA (cytosine-5-)-methyltransferase activity"/>
    <property type="evidence" value="ECO:0007669"/>
    <property type="project" value="UniProtKB-EC"/>
</dbReference>
<dbReference type="PRINTS" id="PR00105">
    <property type="entry name" value="C5METTRFRASE"/>
</dbReference>
<keyword evidence="8" id="KW-1185">Reference proteome</keyword>
<evidence type="ECO:0000256" key="5">
    <source>
        <dbReference type="ARBA" id="ARBA00022747"/>
    </source>
</evidence>
<proteinExistence type="inferred from homology"/>
<dbReference type="EC" id="2.1.1.37" evidence="1"/>
<dbReference type="Pfam" id="PF00145">
    <property type="entry name" value="DNA_methylase"/>
    <property type="match status" value="2"/>
</dbReference>
<dbReference type="InterPro" id="IPR050390">
    <property type="entry name" value="C5-Methyltransferase"/>
</dbReference>
<dbReference type="PROSITE" id="PS51679">
    <property type="entry name" value="SAM_MT_C5"/>
    <property type="match status" value="1"/>
</dbReference>
<keyword evidence="3 6" id="KW-0808">Transferase</keyword>
<dbReference type="Gene3D" id="3.90.120.10">
    <property type="entry name" value="DNA Methylase, subunit A, domain 2"/>
    <property type="match status" value="1"/>
</dbReference>
<dbReference type="PANTHER" id="PTHR10629:SF52">
    <property type="entry name" value="DNA (CYTOSINE-5)-METHYLTRANSFERASE 1"/>
    <property type="match status" value="1"/>
</dbReference>
<dbReference type="Gene3D" id="3.40.50.150">
    <property type="entry name" value="Vaccinia Virus protein VP39"/>
    <property type="match status" value="1"/>
</dbReference>
<dbReference type="EMBL" id="JBHRZI010000015">
    <property type="protein sequence ID" value="MFC3893196.1"/>
    <property type="molecule type" value="Genomic_DNA"/>
</dbReference>
<evidence type="ECO:0000313" key="8">
    <source>
        <dbReference type="Proteomes" id="UP001595690"/>
    </source>
</evidence>
<evidence type="ECO:0000313" key="7">
    <source>
        <dbReference type="EMBL" id="MFC3893196.1"/>
    </source>
</evidence>
<keyword evidence="4 6" id="KW-0949">S-adenosyl-L-methionine</keyword>
<dbReference type="InterPro" id="IPR001525">
    <property type="entry name" value="C5_MeTfrase"/>
</dbReference>
<evidence type="ECO:0000256" key="6">
    <source>
        <dbReference type="PROSITE-ProRule" id="PRU01016"/>
    </source>
</evidence>
<accession>A0ABV8BVK7</accession>
<comment type="caution">
    <text evidence="7">The sequence shown here is derived from an EMBL/GenBank/DDBJ whole genome shotgun (WGS) entry which is preliminary data.</text>
</comment>
<evidence type="ECO:0000256" key="3">
    <source>
        <dbReference type="ARBA" id="ARBA00022679"/>
    </source>
</evidence>
<sequence>MPQPIDTLFDVKATDDAVSISASQVHREVGTSIELFAGGGGLAQGMHRAGFRHLLTNEIAKRACETLRLNGAKDWNAGDPVPEALNSPWPLIEKDVRTAVKDEVFKELVEKVDVVAGGPPCQPFSLGGVAKGHEDERNMFPALFEVVRETRPKAVMCENVRGLLRPSFAPYFEYILNELRAPFEERKENESWFKHDARLRRALKKDGSDLSQRYEVLPIPVNAADYGVPQIRQRIIIVAFRKDLAVDWKEPRKQYSEAALFLSQLDGSYWTERGLAPNEELIERARRREATDDGKAPWVTLRDAIGDLPKPIVGKERKGYHHHIGWPGARIYKGHTPNLLDRPAKTVKAGVHGVPGGETVLLEDNGAHRYMTVREAARVMTFPDTWKFAGPRGEQMRQLGNAVPVDLGTVFAKAIARALRPDLDVDWAE</sequence>
<name>A0ABV8BVK7_9PSEU</name>
<evidence type="ECO:0000256" key="4">
    <source>
        <dbReference type="ARBA" id="ARBA00022691"/>
    </source>
</evidence>
<protein>
    <recommendedName>
        <fullName evidence="1">DNA (cytosine-5-)-methyltransferase</fullName>
        <ecNumber evidence="1">2.1.1.37</ecNumber>
    </recommendedName>
</protein>
<feature type="active site" evidence="6">
    <location>
        <position position="121"/>
    </location>
</feature>
<dbReference type="Proteomes" id="UP001595690">
    <property type="component" value="Unassembled WGS sequence"/>
</dbReference>
<organism evidence="7 8">
    <name type="scientific">Lentzea rhizosphaerae</name>
    <dbReference type="NCBI Taxonomy" id="2041025"/>
    <lineage>
        <taxon>Bacteria</taxon>
        <taxon>Bacillati</taxon>
        <taxon>Actinomycetota</taxon>
        <taxon>Actinomycetes</taxon>
        <taxon>Pseudonocardiales</taxon>
        <taxon>Pseudonocardiaceae</taxon>
        <taxon>Lentzea</taxon>
    </lineage>
</organism>
<gene>
    <name evidence="7" type="ORF">ACFOWZ_17110</name>
</gene>
<dbReference type="GO" id="GO:0032259">
    <property type="term" value="P:methylation"/>
    <property type="evidence" value="ECO:0007669"/>
    <property type="project" value="UniProtKB-KW"/>
</dbReference>
<evidence type="ECO:0000256" key="1">
    <source>
        <dbReference type="ARBA" id="ARBA00011975"/>
    </source>
</evidence>
<reference evidence="8" key="1">
    <citation type="journal article" date="2019" name="Int. J. Syst. Evol. Microbiol.">
        <title>The Global Catalogue of Microorganisms (GCM) 10K type strain sequencing project: providing services to taxonomists for standard genome sequencing and annotation.</title>
        <authorList>
            <consortium name="The Broad Institute Genomics Platform"/>
            <consortium name="The Broad Institute Genome Sequencing Center for Infectious Disease"/>
            <person name="Wu L."/>
            <person name="Ma J."/>
        </authorList>
    </citation>
    <scope>NUCLEOTIDE SEQUENCE [LARGE SCALE GENOMIC DNA]</scope>
    <source>
        <strain evidence="8">CGMCC 4.7405</strain>
    </source>
</reference>
<comment type="similarity">
    <text evidence="6">Belongs to the class I-like SAM-binding methyltransferase superfamily. C5-methyltransferase family.</text>
</comment>
<keyword evidence="5" id="KW-0680">Restriction system</keyword>
<dbReference type="InterPro" id="IPR029063">
    <property type="entry name" value="SAM-dependent_MTases_sf"/>
</dbReference>
<dbReference type="PROSITE" id="PS00094">
    <property type="entry name" value="C5_MTASE_1"/>
    <property type="match status" value="1"/>
</dbReference>